<gene>
    <name evidence="2" type="ORF">WF787_09485</name>
</gene>
<reference evidence="2 3" key="1">
    <citation type="submission" date="2024-03" db="EMBL/GenBank/DDBJ databases">
        <authorList>
            <person name="Plomp N."/>
            <person name="Harmsen H.J."/>
        </authorList>
    </citation>
    <scope>NUCLEOTIDE SEQUENCE [LARGE SCALE GENOMIC DNA]</scope>
    <source>
        <strain evidence="2 3">HTF-76H</strain>
    </source>
</reference>
<accession>A0AB35XXQ9</accession>
<evidence type="ECO:0000256" key="1">
    <source>
        <dbReference type="SAM" id="SignalP"/>
    </source>
</evidence>
<dbReference type="Proteomes" id="UP001379600">
    <property type="component" value="Unassembled WGS sequence"/>
</dbReference>
<name>A0AB35XXQ9_9FIRM</name>
<organism evidence="2 3">
    <name type="scientific">Faecalibacterium taiwanense</name>
    <dbReference type="NCBI Taxonomy" id="3030638"/>
    <lineage>
        <taxon>Bacteria</taxon>
        <taxon>Bacillati</taxon>
        <taxon>Bacillota</taxon>
        <taxon>Clostridia</taxon>
        <taxon>Eubacteriales</taxon>
        <taxon>Oscillospiraceae</taxon>
        <taxon>Faecalibacterium</taxon>
    </lineage>
</organism>
<dbReference type="EMBL" id="JBBFKC010000008">
    <property type="protein sequence ID" value="MEJ3691446.1"/>
    <property type="molecule type" value="Genomic_DNA"/>
</dbReference>
<keyword evidence="3" id="KW-1185">Reference proteome</keyword>
<proteinExistence type="predicted"/>
<evidence type="ECO:0000313" key="3">
    <source>
        <dbReference type="Proteomes" id="UP001379600"/>
    </source>
</evidence>
<feature type="signal peptide" evidence="1">
    <location>
        <begin position="1"/>
        <end position="22"/>
    </location>
</feature>
<evidence type="ECO:0008006" key="4">
    <source>
        <dbReference type="Google" id="ProtNLM"/>
    </source>
</evidence>
<protein>
    <recommendedName>
        <fullName evidence="4">Peptidase C39-like domain-containing protein</fullName>
    </recommendedName>
</protein>
<comment type="caution">
    <text evidence="2">The sequence shown here is derived from an EMBL/GenBank/DDBJ whole genome shotgun (WGS) entry which is preliminary data.</text>
</comment>
<dbReference type="AlphaFoldDB" id="A0AB35XXQ9"/>
<evidence type="ECO:0000313" key="2">
    <source>
        <dbReference type="EMBL" id="MEJ3691446.1"/>
    </source>
</evidence>
<keyword evidence="1" id="KW-0732">Signal</keyword>
<dbReference type="RefSeq" id="WP_337679625.1">
    <property type="nucleotide sequence ID" value="NZ_JBBFKB010000108.1"/>
</dbReference>
<sequence>MSGLHATFLTTALASIAPSAYAMESPGMDSLDVLVSMHYFLSAPDNGTILWPKESVIAEIIPLYDEFGNIVAYYGKLENGGYAIVNNNIKNPTVIEFGEDDNPLIRKILNESPTTHIVYGGPFSVNDSDFSVFSSESQGMMDLYSQYPELQDDNEPLASAILEQCSEIRKRYPAFPTGDGDYGFIEWDDMPSGGYSEKRLPVSGVQWVQMNDYNDIAHDHCGATAATNLAMYFSNQGYFDLEKGSARDTFIAVHNIVGNGPIFELSGKVDKYFSSCGYNLSCSSVAVLDTLKDALDYDHPCDLLLADSIIAWHWILAFGYRDYYSGDFYIQIMDEWNKNIKRFYKLNSGSAWLSATEYWM</sequence>
<feature type="chain" id="PRO_5044197113" description="Peptidase C39-like domain-containing protein" evidence="1">
    <location>
        <begin position="23"/>
        <end position="360"/>
    </location>
</feature>